<dbReference type="SUPFAM" id="SSF117281">
    <property type="entry name" value="Kelch motif"/>
    <property type="match status" value="1"/>
</dbReference>
<feature type="region of interest" description="Disordered" evidence="1">
    <location>
        <begin position="596"/>
        <end position="620"/>
    </location>
</feature>
<dbReference type="PANTHER" id="PTHR35807">
    <property type="entry name" value="TRANSCRIPTIONAL REGULATOR REDD-RELATED"/>
    <property type="match status" value="1"/>
</dbReference>
<keyword evidence="3" id="KW-0812">Transmembrane</keyword>
<dbReference type="InterPro" id="IPR051677">
    <property type="entry name" value="AfsR-DnrI-RedD_regulator"/>
</dbReference>
<dbReference type="RefSeq" id="WP_055278546.1">
    <property type="nucleotide sequence ID" value="NZ_CABIXA010000004.1"/>
</dbReference>
<evidence type="ECO:0000256" key="2">
    <source>
        <dbReference type="SAM" id="SignalP"/>
    </source>
</evidence>
<dbReference type="GO" id="GO:0006355">
    <property type="term" value="P:regulation of DNA-templated transcription"/>
    <property type="evidence" value="ECO:0007669"/>
    <property type="project" value="TreeGrafter"/>
</dbReference>
<keyword evidence="3" id="KW-0472">Membrane</keyword>
<dbReference type="EMBL" id="CYZH01000004">
    <property type="protein sequence ID" value="CUN81751.1"/>
    <property type="molecule type" value="Genomic_DNA"/>
</dbReference>
<feature type="signal peptide" evidence="2">
    <location>
        <begin position="1"/>
        <end position="26"/>
    </location>
</feature>
<accession>A0A173ZZK9</accession>
<keyword evidence="2" id="KW-0732">Signal</keyword>
<evidence type="ECO:0000313" key="3">
    <source>
        <dbReference type="EMBL" id="CUN81751.1"/>
    </source>
</evidence>
<evidence type="ECO:0000313" key="4">
    <source>
        <dbReference type="Proteomes" id="UP000095517"/>
    </source>
</evidence>
<protein>
    <submittedName>
        <fullName evidence="3">Putative transmembrane protein</fullName>
    </submittedName>
</protein>
<dbReference type="PANTHER" id="PTHR35807:SF1">
    <property type="entry name" value="TRANSCRIPTIONAL REGULATOR REDD"/>
    <property type="match status" value="1"/>
</dbReference>
<feature type="chain" id="PRO_5008017276" evidence="2">
    <location>
        <begin position="27"/>
        <end position="866"/>
    </location>
</feature>
<dbReference type="GO" id="GO:0003677">
    <property type="term" value="F:DNA binding"/>
    <property type="evidence" value="ECO:0007669"/>
    <property type="project" value="TreeGrafter"/>
</dbReference>
<gene>
    <name evidence="3" type="ORF">ERS852397_00872</name>
</gene>
<name>A0A173ZZK9_9BACE</name>
<proteinExistence type="predicted"/>
<reference evidence="3 4" key="1">
    <citation type="submission" date="2015-09" db="EMBL/GenBank/DDBJ databases">
        <authorList>
            <consortium name="Pathogen Informatics"/>
        </authorList>
    </citation>
    <scope>NUCLEOTIDE SEQUENCE [LARGE SCALE GENOMIC DNA]</scope>
    <source>
        <strain evidence="3 4">2789STDY5608840</strain>
    </source>
</reference>
<dbReference type="InterPro" id="IPR015915">
    <property type="entry name" value="Kelch-typ_b-propeller"/>
</dbReference>
<evidence type="ECO:0000256" key="1">
    <source>
        <dbReference type="SAM" id="MobiDB-lite"/>
    </source>
</evidence>
<dbReference type="PROSITE" id="PS51257">
    <property type="entry name" value="PROKAR_LIPOPROTEIN"/>
    <property type="match status" value="1"/>
</dbReference>
<dbReference type="AlphaFoldDB" id="A0A173ZZK9"/>
<dbReference type="STRING" id="338188.ERS852397_00872"/>
<dbReference type="Proteomes" id="UP000095517">
    <property type="component" value="Unassembled WGS sequence"/>
</dbReference>
<organism evidence="3 4">
    <name type="scientific">Bacteroides finegoldii</name>
    <dbReference type="NCBI Taxonomy" id="338188"/>
    <lineage>
        <taxon>Bacteria</taxon>
        <taxon>Pseudomonadati</taxon>
        <taxon>Bacteroidota</taxon>
        <taxon>Bacteroidia</taxon>
        <taxon>Bacteroidales</taxon>
        <taxon>Bacteroidaceae</taxon>
        <taxon>Bacteroides</taxon>
    </lineage>
</organism>
<sequence>MRKIIPNNKKKILLLLVLLLSCISYAGSPDKKKVSYGLTFQSHTVNQDQRTSLDLNPNGELHLAAGYSLQFKLRLEQAVLTYGYIFRFVVNDTLSLDFISNLNLGKMNFVMSDSQGILSNMQFSELNDKEMNKWLDIKVTFNRQNIRCQINNVVKEIPFSFNSYKHTQILFGTNTHQTFYTTDVPPISVRDIVITNDKGQVIREWPMLRHTDKGVYDETGNNYATVKNGVWKVDKHVTWEKEASIPLTEVNAQIAYDTIQPRIFIASSDFIITYDMANKTVSKVMNKKGNPFRNGGSQTIYDAKNNRLISYSLQYPDLVTYNFETNEWSAEERRENLAPVQQHNRILIDDELILFGGYGAHTYKATINKHKLDDGEWTTKDLSSYVIPRYLSTMGYLGNDTLLIIGGYGSHSGRQEEFPTNLYDILEINYKDMTSKMIGQFSVGPTPLVFSNSMVIRKEEHKAYTIAYNNSKFHSTAILSVIDWKNGTFETLGDSIPYNFLDTESFCDLIYVEQTSTLYGVFLEKKEPEEGYSVEIYSLAFPPLKASDIEQIPAGGDSESIKYILLSVVVLLIITSVAISYQKLMKKKAAPMMTGTAEEEVNSSAEAEGQPATTKPQDKKPRISTIHLLGDFQVFDKEGNDITQEFTPIIKQVFLYILLNSIAKGRKVTSQELDETFWLGMNKADASNTRNVNIRKLRLILERTGDITINYKGSYWSISIGDDITCDYHEISKILQEVPDKATVDITTLQRILKLAGGGTLIPTISAEWLDAFKDEYTKQVTTFMLKMLETSDVKGNNKLILQIADVLLLNDTLDEEAMRIKCQILFRTGQKGASKRCYDTFVAEHTRLLNEKPAISYEDILSDLQ</sequence>
<dbReference type="Gene3D" id="2.120.10.80">
    <property type="entry name" value="Kelch-type beta propeller"/>
    <property type="match status" value="1"/>
</dbReference>